<comment type="caution">
    <text evidence="9">The sequence shown here is derived from an EMBL/GenBank/DDBJ whole genome shotgun (WGS) entry which is preliminary data.</text>
</comment>
<evidence type="ECO:0000256" key="5">
    <source>
        <dbReference type="ARBA" id="ARBA00022723"/>
    </source>
</evidence>
<keyword evidence="8" id="KW-0456">Lyase</keyword>
<proteinExistence type="inferred from homology"/>
<dbReference type="PANTHER" id="PTHR12589:SF7">
    <property type="entry name" value="6-PYRUVOYL TETRAHYDROBIOPTERIN SYNTHASE"/>
    <property type="match status" value="1"/>
</dbReference>
<dbReference type="AlphaFoldDB" id="A0A9N8YPG2"/>
<dbReference type="PANTHER" id="PTHR12589">
    <property type="entry name" value="PYRUVOYL TETRAHYDROBIOPTERIN SYNTHASE"/>
    <property type="match status" value="1"/>
</dbReference>
<dbReference type="SUPFAM" id="SSF55620">
    <property type="entry name" value="Tetrahydrobiopterin biosynthesis enzymes-like"/>
    <property type="match status" value="1"/>
</dbReference>
<dbReference type="GO" id="GO:0006729">
    <property type="term" value="P:tetrahydrobiopterin biosynthetic process"/>
    <property type="evidence" value="ECO:0007669"/>
    <property type="project" value="UniProtKB-KW"/>
</dbReference>
<dbReference type="EC" id="4.2.3.12" evidence="4"/>
<dbReference type="Gene3D" id="3.30.479.10">
    <property type="entry name" value="6-pyruvoyl tetrahydropterin synthase/QueD"/>
    <property type="match status" value="1"/>
</dbReference>
<keyword evidence="6" id="KW-0862">Zinc</keyword>
<evidence type="ECO:0000256" key="8">
    <source>
        <dbReference type="ARBA" id="ARBA00023239"/>
    </source>
</evidence>
<comment type="cofactor">
    <cofactor evidence="1">
        <name>Zn(2+)</name>
        <dbReference type="ChEBI" id="CHEBI:29105"/>
    </cofactor>
</comment>
<keyword evidence="10" id="KW-1185">Reference proteome</keyword>
<dbReference type="EMBL" id="CAJVPL010000082">
    <property type="protein sequence ID" value="CAG8443595.1"/>
    <property type="molecule type" value="Genomic_DNA"/>
</dbReference>
<keyword evidence="7" id="KW-0783">Tetrahydrobiopterin biosynthesis</keyword>
<gene>
    <name evidence="9" type="ORF">AGERDE_LOCUS1252</name>
</gene>
<comment type="pathway">
    <text evidence="2">Cofactor biosynthesis; tetrahydrobiopterin biosynthesis; tetrahydrobiopterin from 7,8-dihydroneopterin triphosphate: step 1/3.</text>
</comment>
<comment type="similarity">
    <text evidence="3">Belongs to the PTPS family.</text>
</comment>
<evidence type="ECO:0000256" key="2">
    <source>
        <dbReference type="ARBA" id="ARBA00005126"/>
    </source>
</evidence>
<name>A0A9N8YPG2_9GLOM</name>
<reference evidence="9" key="1">
    <citation type="submission" date="2021-06" db="EMBL/GenBank/DDBJ databases">
        <authorList>
            <person name="Kallberg Y."/>
            <person name="Tangrot J."/>
            <person name="Rosling A."/>
        </authorList>
    </citation>
    <scope>NUCLEOTIDE SEQUENCE</scope>
    <source>
        <strain evidence="9">MT106</strain>
    </source>
</reference>
<organism evidence="9 10">
    <name type="scientific">Ambispora gerdemannii</name>
    <dbReference type="NCBI Taxonomy" id="144530"/>
    <lineage>
        <taxon>Eukaryota</taxon>
        <taxon>Fungi</taxon>
        <taxon>Fungi incertae sedis</taxon>
        <taxon>Mucoromycota</taxon>
        <taxon>Glomeromycotina</taxon>
        <taxon>Glomeromycetes</taxon>
        <taxon>Archaeosporales</taxon>
        <taxon>Ambisporaceae</taxon>
        <taxon>Ambispora</taxon>
    </lineage>
</organism>
<evidence type="ECO:0000313" key="10">
    <source>
        <dbReference type="Proteomes" id="UP000789831"/>
    </source>
</evidence>
<evidence type="ECO:0000313" key="9">
    <source>
        <dbReference type="EMBL" id="CAG8443595.1"/>
    </source>
</evidence>
<evidence type="ECO:0000256" key="4">
    <source>
        <dbReference type="ARBA" id="ARBA00013100"/>
    </source>
</evidence>
<accession>A0A9N8YPG2</accession>
<keyword evidence="5" id="KW-0479">Metal-binding</keyword>
<sequence length="80" mass="9133">MSPTTYISRIETFSAAHRLHSPYLSVEENSKVYGKCNSAHGHGHNYRVEVVIKGEVKSNDQNIKHFAFILGRNLNDKSFR</sequence>
<evidence type="ECO:0000256" key="1">
    <source>
        <dbReference type="ARBA" id="ARBA00001947"/>
    </source>
</evidence>
<evidence type="ECO:0000256" key="6">
    <source>
        <dbReference type="ARBA" id="ARBA00022833"/>
    </source>
</evidence>
<evidence type="ECO:0000256" key="7">
    <source>
        <dbReference type="ARBA" id="ARBA00023007"/>
    </source>
</evidence>
<evidence type="ECO:0000256" key="3">
    <source>
        <dbReference type="ARBA" id="ARBA00009164"/>
    </source>
</evidence>
<protein>
    <recommendedName>
        <fullName evidence="4">6-pyruvoyltetrahydropterin synthase</fullName>
        <ecNumber evidence="4">4.2.3.12</ecNumber>
    </recommendedName>
</protein>
<dbReference type="InterPro" id="IPR007115">
    <property type="entry name" value="6-PTP_synth/QueD"/>
</dbReference>
<dbReference type="GO" id="GO:0005739">
    <property type="term" value="C:mitochondrion"/>
    <property type="evidence" value="ECO:0007669"/>
    <property type="project" value="TreeGrafter"/>
</dbReference>
<dbReference type="GO" id="GO:0003874">
    <property type="term" value="F:6-pyruvoyltetrahydropterin synthase activity"/>
    <property type="evidence" value="ECO:0007669"/>
    <property type="project" value="UniProtKB-EC"/>
</dbReference>
<dbReference type="GO" id="GO:0046872">
    <property type="term" value="F:metal ion binding"/>
    <property type="evidence" value="ECO:0007669"/>
    <property type="project" value="UniProtKB-KW"/>
</dbReference>
<dbReference type="InterPro" id="IPR038418">
    <property type="entry name" value="6-PTP_synth/QueD_sf"/>
</dbReference>
<dbReference type="Proteomes" id="UP000789831">
    <property type="component" value="Unassembled WGS sequence"/>
</dbReference>
<dbReference type="Pfam" id="PF01242">
    <property type="entry name" value="PTPS"/>
    <property type="match status" value="1"/>
</dbReference>
<dbReference type="OrthoDB" id="14045at2759"/>